<evidence type="ECO:0000256" key="4">
    <source>
        <dbReference type="ARBA" id="ARBA00022475"/>
    </source>
</evidence>
<comment type="similarity">
    <text evidence="2 8">Belongs to the prokaryotic riboflavin transporter (P-RFT) (TC 2.A.87) family.</text>
</comment>
<dbReference type="AlphaFoldDB" id="A0A9D2JPJ9"/>
<organism evidence="10 11">
    <name type="scientific">Candidatus Gemmiger avistercoris</name>
    <dbReference type="NCBI Taxonomy" id="2838606"/>
    <lineage>
        <taxon>Bacteria</taxon>
        <taxon>Bacillati</taxon>
        <taxon>Bacillota</taxon>
        <taxon>Clostridia</taxon>
        <taxon>Eubacteriales</taxon>
        <taxon>Gemmiger</taxon>
    </lineage>
</organism>
<keyword evidence="6 9" id="KW-1133">Transmembrane helix</keyword>
<keyword evidence="7 8" id="KW-0472">Membrane</keyword>
<comment type="subcellular location">
    <subcellularLocation>
        <location evidence="1">Cell membrane</location>
        <topology evidence="1">Multi-pass membrane protein</topology>
    </subcellularLocation>
</comment>
<dbReference type="InterPro" id="IPR024529">
    <property type="entry name" value="ECF_trnsprt_substrate-spec"/>
</dbReference>
<name>A0A9D2JPJ9_9FIRM</name>
<proteinExistence type="inferred from homology"/>
<dbReference type="EMBL" id="DXBF01000045">
    <property type="protein sequence ID" value="HIZ62078.1"/>
    <property type="molecule type" value="Genomic_DNA"/>
</dbReference>
<dbReference type="PANTHER" id="PTHR38438:SF1">
    <property type="entry name" value="RIBOFLAVIN TRANSPORTER RIBU"/>
    <property type="match status" value="1"/>
</dbReference>
<dbReference type="PROSITE" id="PS51257">
    <property type="entry name" value="PROKAR_LIPOPROTEIN"/>
    <property type="match status" value="1"/>
</dbReference>
<accession>A0A9D2JPJ9</accession>
<evidence type="ECO:0000256" key="5">
    <source>
        <dbReference type="ARBA" id="ARBA00022692"/>
    </source>
</evidence>
<keyword evidence="5 9" id="KW-0812">Transmembrane</keyword>
<reference evidence="10" key="2">
    <citation type="submission" date="2021-04" db="EMBL/GenBank/DDBJ databases">
        <authorList>
            <person name="Gilroy R."/>
        </authorList>
    </citation>
    <scope>NUCLEOTIDE SEQUENCE</scope>
    <source>
        <strain evidence="10">CHK188-11489</strain>
    </source>
</reference>
<evidence type="ECO:0000313" key="11">
    <source>
        <dbReference type="Proteomes" id="UP000824105"/>
    </source>
</evidence>
<dbReference type="Gene3D" id="1.10.1760.20">
    <property type="match status" value="1"/>
</dbReference>
<evidence type="ECO:0000256" key="1">
    <source>
        <dbReference type="ARBA" id="ARBA00004651"/>
    </source>
</evidence>
<evidence type="ECO:0000313" key="10">
    <source>
        <dbReference type="EMBL" id="HIZ62078.1"/>
    </source>
</evidence>
<evidence type="ECO:0000256" key="7">
    <source>
        <dbReference type="ARBA" id="ARBA00023136"/>
    </source>
</evidence>
<evidence type="ECO:0000256" key="2">
    <source>
        <dbReference type="ARBA" id="ARBA00005540"/>
    </source>
</evidence>
<sequence>MTAAPAREVIVMQTKSSIRPLAVTAMLSAVGCVLMMLDFPLPMLIPSFVKMDVSELPALLASFSLGPVYGVTVCLVKNILAALFHGSTGGIGEVCNFLIGAVFTGVAGALYKHRKNRRNAVVASLVGAAAMALVSVPVNYFISYPVYAAMFGGIDAILAAYQELRPGTDGLLECLLVFNMPFTFVKGLIDVALCFLIYKPLSPILHGRR</sequence>
<gene>
    <name evidence="10" type="ORF">H9724_04840</name>
</gene>
<dbReference type="PIRSF" id="PIRSF037778">
    <property type="entry name" value="UCP037778_transp_RibU"/>
    <property type="match status" value="1"/>
</dbReference>
<keyword evidence="4 8" id="KW-1003">Cell membrane</keyword>
<dbReference type="PANTHER" id="PTHR38438">
    <property type="entry name" value="RIBOFLAVIN TRANSPORTER RIBU"/>
    <property type="match status" value="1"/>
</dbReference>
<dbReference type="GO" id="GO:0005886">
    <property type="term" value="C:plasma membrane"/>
    <property type="evidence" value="ECO:0007669"/>
    <property type="project" value="UniProtKB-SubCell"/>
</dbReference>
<comment type="function">
    <text evidence="8">Probably a riboflavin-binding protein that interacts with the energy-coupling factor (ECF) ABC-transporter complex.</text>
</comment>
<reference evidence="10" key="1">
    <citation type="journal article" date="2021" name="PeerJ">
        <title>Extensive microbial diversity within the chicken gut microbiome revealed by metagenomics and culture.</title>
        <authorList>
            <person name="Gilroy R."/>
            <person name="Ravi A."/>
            <person name="Getino M."/>
            <person name="Pursley I."/>
            <person name="Horton D.L."/>
            <person name="Alikhan N.F."/>
            <person name="Baker D."/>
            <person name="Gharbi K."/>
            <person name="Hall N."/>
            <person name="Watson M."/>
            <person name="Adriaenssens E.M."/>
            <person name="Foster-Nyarko E."/>
            <person name="Jarju S."/>
            <person name="Secka A."/>
            <person name="Antonio M."/>
            <person name="Oren A."/>
            <person name="Chaudhuri R.R."/>
            <person name="La Ragione R."/>
            <person name="Hildebrand F."/>
            <person name="Pallen M.J."/>
        </authorList>
    </citation>
    <scope>NUCLEOTIDE SEQUENCE</scope>
    <source>
        <strain evidence="10">CHK188-11489</strain>
    </source>
</reference>
<evidence type="ECO:0000256" key="6">
    <source>
        <dbReference type="ARBA" id="ARBA00022989"/>
    </source>
</evidence>
<evidence type="ECO:0000256" key="9">
    <source>
        <dbReference type="SAM" id="Phobius"/>
    </source>
</evidence>
<keyword evidence="3 8" id="KW-0813">Transport</keyword>
<dbReference type="Pfam" id="PF12822">
    <property type="entry name" value="ECF_trnsprt"/>
    <property type="match status" value="1"/>
</dbReference>
<comment type="caution">
    <text evidence="10">The sequence shown here is derived from an EMBL/GenBank/DDBJ whole genome shotgun (WGS) entry which is preliminary data.</text>
</comment>
<feature type="transmembrane region" description="Helical" evidence="9">
    <location>
        <begin position="20"/>
        <end position="37"/>
    </location>
</feature>
<evidence type="ECO:0000256" key="8">
    <source>
        <dbReference type="PIRNR" id="PIRNR037778"/>
    </source>
</evidence>
<dbReference type="InterPro" id="IPR025720">
    <property type="entry name" value="RibU"/>
</dbReference>
<feature type="transmembrane region" description="Helical" evidence="9">
    <location>
        <begin position="120"/>
        <end position="138"/>
    </location>
</feature>
<feature type="transmembrane region" description="Helical" evidence="9">
    <location>
        <begin position="174"/>
        <end position="198"/>
    </location>
</feature>
<dbReference type="Proteomes" id="UP000824105">
    <property type="component" value="Unassembled WGS sequence"/>
</dbReference>
<protein>
    <recommendedName>
        <fullName evidence="8">Riboflavin transporter</fullName>
    </recommendedName>
</protein>
<evidence type="ECO:0000256" key="3">
    <source>
        <dbReference type="ARBA" id="ARBA00022448"/>
    </source>
</evidence>
<feature type="transmembrane region" description="Helical" evidence="9">
    <location>
        <begin position="90"/>
        <end position="111"/>
    </location>
</feature>
<dbReference type="GO" id="GO:0032217">
    <property type="term" value="F:riboflavin transmembrane transporter activity"/>
    <property type="evidence" value="ECO:0007669"/>
    <property type="project" value="UniProtKB-UniRule"/>
</dbReference>